<accession>A0ABX4ITP3</accession>
<evidence type="ECO:0000313" key="5">
    <source>
        <dbReference type="EMBL" id="PDO89218.1"/>
    </source>
</evidence>
<evidence type="ECO:0000256" key="3">
    <source>
        <dbReference type="ARBA" id="ARBA00023163"/>
    </source>
</evidence>
<keyword evidence="2" id="KW-0238">DNA-binding</keyword>
<dbReference type="SUPFAM" id="SSF47413">
    <property type="entry name" value="lambda repressor-like DNA-binding domains"/>
    <property type="match status" value="1"/>
</dbReference>
<sequence length="105" mass="11674">MSDHLKRIQSMAKRYNALGVVQDETVAAIDEAIDARNIPQVRPMTGVQIKQVRARWKMSQAALARTVGMSVESVSKWERNESKPNNAALRILNTIEDKGPAVFLG</sequence>
<keyword evidence="1" id="KW-0805">Transcription regulation</keyword>
<reference evidence="5 6" key="1">
    <citation type="submission" date="2017-06" db="EMBL/GenBank/DDBJ databases">
        <title>Draft genome sequence of nitrogen-fixing Kosakonia pseudosacchari strain NN143 isolated from sugarcane roots.</title>
        <authorList>
            <person name="Li Y."/>
            <person name="Li S."/>
            <person name="Lin L."/>
            <person name="Wu X."/>
            <person name="Yang L."/>
            <person name="Li Y."/>
            <person name="An Q."/>
        </authorList>
    </citation>
    <scope>NUCLEOTIDE SEQUENCE [LARGE SCALE GENOMIC DNA]</scope>
    <source>
        <strain evidence="5 6">NN143</strain>
    </source>
</reference>
<evidence type="ECO:0000256" key="2">
    <source>
        <dbReference type="ARBA" id="ARBA00023125"/>
    </source>
</evidence>
<dbReference type="Proteomes" id="UP000219642">
    <property type="component" value="Unassembled WGS sequence"/>
</dbReference>
<name>A0ABX4ITP3_9ENTR</name>
<dbReference type="InterPro" id="IPR010982">
    <property type="entry name" value="Lambda_DNA-bd_dom_sf"/>
</dbReference>
<comment type="caution">
    <text evidence="5">The sequence shown here is derived from an EMBL/GenBank/DDBJ whole genome shotgun (WGS) entry which is preliminary data.</text>
</comment>
<proteinExistence type="predicted"/>
<dbReference type="Pfam" id="PF01381">
    <property type="entry name" value="HTH_3"/>
    <property type="match status" value="1"/>
</dbReference>
<gene>
    <name evidence="5" type="ORF">BK796_04565</name>
</gene>
<dbReference type="InterPro" id="IPR052359">
    <property type="entry name" value="HTH-type_reg/antitoxin"/>
</dbReference>
<keyword evidence="6" id="KW-1185">Reference proteome</keyword>
<dbReference type="EMBL" id="NITV01000002">
    <property type="protein sequence ID" value="PDO89218.1"/>
    <property type="molecule type" value="Genomic_DNA"/>
</dbReference>
<dbReference type="PANTHER" id="PTHR36511:SF3">
    <property type="entry name" value="ANTITOXIN HIGA-2"/>
    <property type="match status" value="1"/>
</dbReference>
<feature type="domain" description="HTH cro/C1-type" evidence="4">
    <location>
        <begin position="49"/>
        <end position="92"/>
    </location>
</feature>
<evidence type="ECO:0000259" key="4">
    <source>
        <dbReference type="PROSITE" id="PS50943"/>
    </source>
</evidence>
<evidence type="ECO:0000313" key="6">
    <source>
        <dbReference type="Proteomes" id="UP000219642"/>
    </source>
</evidence>
<dbReference type="SMART" id="SM00530">
    <property type="entry name" value="HTH_XRE"/>
    <property type="match status" value="1"/>
</dbReference>
<evidence type="ECO:0000256" key="1">
    <source>
        <dbReference type="ARBA" id="ARBA00023015"/>
    </source>
</evidence>
<dbReference type="RefSeq" id="WP_086872794.1">
    <property type="nucleotide sequence ID" value="NZ_CP115712.1"/>
</dbReference>
<dbReference type="InterPro" id="IPR001387">
    <property type="entry name" value="Cro/C1-type_HTH"/>
</dbReference>
<dbReference type="PROSITE" id="PS50943">
    <property type="entry name" value="HTH_CROC1"/>
    <property type="match status" value="1"/>
</dbReference>
<dbReference type="PANTHER" id="PTHR36511">
    <property type="entry name" value="MERR FAMILY BACTERIAL REGULATORY PROTEIN"/>
    <property type="match status" value="1"/>
</dbReference>
<organism evidence="5 6">
    <name type="scientific">Kosakonia pseudosacchari</name>
    <dbReference type="NCBI Taxonomy" id="1646340"/>
    <lineage>
        <taxon>Bacteria</taxon>
        <taxon>Pseudomonadati</taxon>
        <taxon>Pseudomonadota</taxon>
        <taxon>Gammaproteobacteria</taxon>
        <taxon>Enterobacterales</taxon>
        <taxon>Enterobacteriaceae</taxon>
        <taxon>Kosakonia</taxon>
    </lineage>
</organism>
<dbReference type="Gene3D" id="1.10.260.40">
    <property type="entry name" value="lambda repressor-like DNA-binding domains"/>
    <property type="match status" value="1"/>
</dbReference>
<dbReference type="CDD" id="cd00093">
    <property type="entry name" value="HTH_XRE"/>
    <property type="match status" value="1"/>
</dbReference>
<keyword evidence="3" id="KW-0804">Transcription</keyword>
<protein>
    <submittedName>
        <fullName evidence="5">Transcriptional regulator</fullName>
    </submittedName>
</protein>